<keyword evidence="1" id="KW-0175">Coiled coil</keyword>
<dbReference type="AlphaFoldDB" id="A0A9D1G9C2"/>
<evidence type="ECO:0000256" key="1">
    <source>
        <dbReference type="SAM" id="Coils"/>
    </source>
</evidence>
<sequence>MKKVVYLPLDERPCNYDYPIQLASIAKKDIEFVTISQEKLGLKKRPAEHQNITQFLFDACADADYLILAIDTLLYGGIIPSRLHEFDEEQLTTRLNEIKLLKEKNPKLKIFAYHLIMRCPSYSSNDEEPDYYATCGREIHLCGHYQHLSQTKELTKQEKEEKEKIEQILQKEENQIAIKDYLHRRKINLNMNLKTLDFVSEGIIDFLIIPQDDSAPYGYTAMDQMLLRDKIFEKHLEFKAYMYPDADAVCNTLLARTINQINQRCPSVFIRYNSSNEGMLIPLYEDRNVSETIKYHILAANGRVSYDILDCDLVCMVNLPSDHMQEAVLQDQHFMQYQINRNLIESIEYIDYLIQKNKPVIVADIAYANGGDKELISLLKTKGLLYKINAYAGWNTSSNTLGTCIPHGMIQFQYGKNQQHYDFLALRYLEDVGYMSIVRHQIHEEIKKEGMCWTLIDGVKGKVSQRITKALNEIKYLFEDETHTIEILDNYQPWNRLFETGLKVTLHQKKA</sequence>
<protein>
    <submittedName>
        <fullName evidence="2">DUF4127 family protein</fullName>
    </submittedName>
</protein>
<dbReference type="EMBL" id="DVKI01000189">
    <property type="protein sequence ID" value="HIT17897.1"/>
    <property type="molecule type" value="Genomic_DNA"/>
</dbReference>
<organism evidence="2 3">
    <name type="scientific">Candidatus Caccosoma faecigallinarum</name>
    <dbReference type="NCBI Taxonomy" id="2840720"/>
    <lineage>
        <taxon>Bacteria</taxon>
        <taxon>Bacillati</taxon>
        <taxon>Bacillota</taxon>
        <taxon>Bacillota incertae sedis</taxon>
        <taxon>Candidatus Caccosoma</taxon>
    </lineage>
</organism>
<accession>A0A9D1G9C2</accession>
<comment type="caution">
    <text evidence="2">The sequence shown here is derived from an EMBL/GenBank/DDBJ whole genome shotgun (WGS) entry which is preliminary data.</text>
</comment>
<evidence type="ECO:0000313" key="3">
    <source>
        <dbReference type="Proteomes" id="UP000886893"/>
    </source>
</evidence>
<reference evidence="2" key="1">
    <citation type="submission" date="2020-10" db="EMBL/GenBank/DDBJ databases">
        <authorList>
            <person name="Gilroy R."/>
        </authorList>
    </citation>
    <scope>NUCLEOTIDE SEQUENCE</scope>
    <source>
        <strain evidence="2">14508</strain>
    </source>
</reference>
<name>A0A9D1G9C2_9FIRM</name>
<dbReference type="Pfam" id="PF13552">
    <property type="entry name" value="DUF4127"/>
    <property type="match status" value="1"/>
</dbReference>
<gene>
    <name evidence="2" type="ORF">IAD04_05965</name>
</gene>
<proteinExistence type="predicted"/>
<feature type="coiled-coil region" evidence="1">
    <location>
        <begin position="145"/>
        <end position="175"/>
    </location>
</feature>
<evidence type="ECO:0000313" key="2">
    <source>
        <dbReference type="EMBL" id="HIT17897.1"/>
    </source>
</evidence>
<dbReference type="InterPro" id="IPR025394">
    <property type="entry name" value="DUF4127"/>
</dbReference>
<reference evidence="2" key="2">
    <citation type="journal article" date="2021" name="PeerJ">
        <title>Extensive microbial diversity within the chicken gut microbiome revealed by metagenomics and culture.</title>
        <authorList>
            <person name="Gilroy R."/>
            <person name="Ravi A."/>
            <person name="Getino M."/>
            <person name="Pursley I."/>
            <person name="Horton D.L."/>
            <person name="Alikhan N.F."/>
            <person name="Baker D."/>
            <person name="Gharbi K."/>
            <person name="Hall N."/>
            <person name="Watson M."/>
            <person name="Adriaenssens E.M."/>
            <person name="Foster-Nyarko E."/>
            <person name="Jarju S."/>
            <person name="Secka A."/>
            <person name="Antonio M."/>
            <person name="Oren A."/>
            <person name="Chaudhuri R.R."/>
            <person name="La Ragione R."/>
            <person name="Hildebrand F."/>
            <person name="Pallen M.J."/>
        </authorList>
    </citation>
    <scope>NUCLEOTIDE SEQUENCE</scope>
    <source>
        <strain evidence="2">14508</strain>
    </source>
</reference>
<dbReference type="Proteomes" id="UP000886893">
    <property type="component" value="Unassembled WGS sequence"/>
</dbReference>